<feature type="compositionally biased region" description="Polar residues" evidence="2">
    <location>
        <begin position="252"/>
        <end position="264"/>
    </location>
</feature>
<dbReference type="SUPFAM" id="SSF56112">
    <property type="entry name" value="Protein kinase-like (PK-like)"/>
    <property type="match status" value="1"/>
</dbReference>
<dbReference type="PROSITE" id="PS00108">
    <property type="entry name" value="PROTEIN_KINASE_ST"/>
    <property type="match status" value="1"/>
</dbReference>
<feature type="region of interest" description="Disordered" evidence="2">
    <location>
        <begin position="218"/>
        <end position="292"/>
    </location>
</feature>
<reference evidence="4 5" key="1">
    <citation type="submission" date="2021-11" db="EMBL/GenBank/DDBJ databases">
        <title>Black yeast isolated from Biological Soil Crust.</title>
        <authorList>
            <person name="Kurbessoian T."/>
        </authorList>
    </citation>
    <scope>NUCLEOTIDE SEQUENCE [LARGE SCALE GENOMIC DNA]</scope>
    <source>
        <strain evidence="4 5">CCFEE 5522</strain>
    </source>
</reference>
<dbReference type="SMART" id="SM00220">
    <property type="entry name" value="S_TKc"/>
    <property type="match status" value="1"/>
</dbReference>
<dbReference type="Gene3D" id="3.30.200.20">
    <property type="entry name" value="Phosphorylase Kinase, domain 1"/>
    <property type="match status" value="1"/>
</dbReference>
<dbReference type="GO" id="GO:0004672">
    <property type="term" value="F:protein kinase activity"/>
    <property type="evidence" value="ECO:0007669"/>
    <property type="project" value="InterPro"/>
</dbReference>
<feature type="domain" description="Protein kinase" evidence="3">
    <location>
        <begin position="781"/>
        <end position="1102"/>
    </location>
</feature>
<keyword evidence="5" id="KW-1185">Reference proteome</keyword>
<accession>A0AAV9JGC5</accession>
<evidence type="ECO:0000313" key="4">
    <source>
        <dbReference type="EMBL" id="KAK4543947.1"/>
    </source>
</evidence>
<evidence type="ECO:0000259" key="3">
    <source>
        <dbReference type="PROSITE" id="PS50011"/>
    </source>
</evidence>
<organism evidence="4 5">
    <name type="scientific">Oleoguttula mirabilis</name>
    <dbReference type="NCBI Taxonomy" id="1507867"/>
    <lineage>
        <taxon>Eukaryota</taxon>
        <taxon>Fungi</taxon>
        <taxon>Dikarya</taxon>
        <taxon>Ascomycota</taxon>
        <taxon>Pezizomycotina</taxon>
        <taxon>Dothideomycetes</taxon>
        <taxon>Dothideomycetidae</taxon>
        <taxon>Mycosphaerellales</taxon>
        <taxon>Teratosphaeriaceae</taxon>
        <taxon>Oleoguttula</taxon>
    </lineage>
</organism>
<feature type="region of interest" description="Disordered" evidence="2">
    <location>
        <begin position="319"/>
        <end position="639"/>
    </location>
</feature>
<feature type="compositionally biased region" description="Basic and acidic residues" evidence="2">
    <location>
        <begin position="396"/>
        <end position="416"/>
    </location>
</feature>
<dbReference type="InterPro" id="IPR053083">
    <property type="entry name" value="TF_kinase-domain_protein"/>
</dbReference>
<dbReference type="InterPro" id="IPR008271">
    <property type="entry name" value="Ser/Thr_kinase_AS"/>
</dbReference>
<sequence>MADDQAYWQTFLAWERKVCGKTPSQNSARQVLRELEQQWQRMPNQEAYTAFLRDVNDSQRQVDAAYQAGVITNGNPVQAEQSMEGALQHLLDQLRKLLSDLLNFEAEQYFMDEQGRMSGNQRSRDYTAKLFGGSRSAITDAQIEIGACREAREQLKREERVAFCREAREQLKREEREATCREAQEQLKREERVANLKSPHLYYEDESVHGSVADIGAGKAARSDEPPTQKTQSTDLSQQAGNNNPPAAGGFSDQQEGRITSQKKSTSEKRTERPELPHVTTGRSGKRERPFDFGRALAKKLEKRAKLPAIPALAARLSAQLGKHDAARHDAVKSPNGAPLVDDQQSLEDGVQKPLPAAASADIGAQVNRSHDSLYSLTPTTSEAPRPASFEISESSSHESEEGSKLDDHVDGRNLPDEDVGNTRDNPIRIRDDPVESTDALGTLQQPPRQQDGGVVDDETYQPPASSDRSRRTSPRFGPAGRPDPGAAAGGKKIAAAPGAPGGDDSGDGSEDSRKRKAHSKDSSPRRRKKGRNSSSSSSDDTSDGAKTPRESVSHGPAIDGNVSSAHVPSDVPEVRASAHAGASKPPATSGSLERLFRSVTPERQTPPTSYRPQSPGIPEARIGYNDAPEAPKVDRAKDTPRVRTVDEFRELIYAEGGAMLEYYKQAVAEGRQEQVILEHEVLAIMMVIADDSEPGANRDWAKEEPIRARCPSRQRISSSHGHDLRNRKRAPGDRDTRNPRKDVQPPPAPPMPAAPANKVQAAMDIGFDGSYNERLNEGQWELQEVLGQGGFGIASLWTQRNENGIIIDRAAVKDTYLEPRQWDSPVYWSDMRDPRIAREAAIQETLSDLRYAQSIIKYLSTKVYLDRHMYRIFMEYCPLGTLEDLIWKHNRQQQNRFDNGQPADAIPGLAIWSTFEILAQAACFLESGALPYLPAPQDWQGPIVHRDIKPRNILLTHGDGIRWPGVPAAKLGDFGLAIHESTDDFRNPHDLIGAGTRGMKAPEQVSYDDANFSNKHKLGSATNIFGIGKTMLNLMSTTTDHDARALQAGYDQPNRGRVDIPEKVLECYPERLSSLVRRCLEPNPGHRIKAARLLLEITQIVQEYDGDFGAVPMKFQRLDEDDIIWAKNDMYQKFTR</sequence>
<comment type="caution">
    <text evidence="4">The sequence shown here is derived from an EMBL/GenBank/DDBJ whole genome shotgun (WGS) entry which is preliminary data.</text>
</comment>
<protein>
    <recommendedName>
        <fullName evidence="3">Protein kinase domain-containing protein</fullName>
    </recommendedName>
</protein>
<dbReference type="GO" id="GO:0005524">
    <property type="term" value="F:ATP binding"/>
    <property type="evidence" value="ECO:0007669"/>
    <property type="project" value="InterPro"/>
</dbReference>
<dbReference type="Proteomes" id="UP001324427">
    <property type="component" value="Unassembled WGS sequence"/>
</dbReference>
<feature type="compositionally biased region" description="Polar residues" evidence="2">
    <location>
        <begin position="228"/>
        <end position="245"/>
    </location>
</feature>
<feature type="compositionally biased region" description="Pro residues" evidence="2">
    <location>
        <begin position="745"/>
        <end position="754"/>
    </location>
</feature>
<dbReference type="EMBL" id="JAVFHQ010000028">
    <property type="protein sequence ID" value="KAK4543947.1"/>
    <property type="molecule type" value="Genomic_DNA"/>
</dbReference>
<dbReference type="Pfam" id="PF00069">
    <property type="entry name" value="Pkinase"/>
    <property type="match status" value="1"/>
</dbReference>
<dbReference type="PANTHER" id="PTHR44305">
    <property type="entry name" value="SI:DKEY-192D15.2-RELATED"/>
    <property type="match status" value="1"/>
</dbReference>
<feature type="region of interest" description="Disordered" evidence="2">
    <location>
        <begin position="695"/>
        <end position="757"/>
    </location>
</feature>
<dbReference type="InterPro" id="IPR011009">
    <property type="entry name" value="Kinase-like_dom_sf"/>
</dbReference>
<name>A0AAV9JGC5_9PEZI</name>
<dbReference type="AlphaFoldDB" id="A0AAV9JGC5"/>
<keyword evidence="1" id="KW-0175">Coiled coil</keyword>
<evidence type="ECO:0000256" key="2">
    <source>
        <dbReference type="SAM" id="MobiDB-lite"/>
    </source>
</evidence>
<feature type="compositionally biased region" description="Polar residues" evidence="2">
    <location>
        <begin position="602"/>
        <end position="613"/>
    </location>
</feature>
<gene>
    <name evidence="4" type="ORF">LTR36_004721</name>
</gene>
<feature type="compositionally biased region" description="Basic and acidic residues" evidence="2">
    <location>
        <begin position="265"/>
        <end position="276"/>
    </location>
</feature>
<evidence type="ECO:0000313" key="5">
    <source>
        <dbReference type="Proteomes" id="UP001324427"/>
    </source>
</evidence>
<dbReference type="Gene3D" id="1.10.510.10">
    <property type="entry name" value="Transferase(Phosphotransferase) domain 1"/>
    <property type="match status" value="1"/>
</dbReference>
<dbReference type="PANTHER" id="PTHR44305:SF24">
    <property type="entry name" value="TYROSINE-PROTEIN KINASE C03B1.5-RELATED"/>
    <property type="match status" value="1"/>
</dbReference>
<feature type="compositionally biased region" description="Polar residues" evidence="2">
    <location>
        <begin position="373"/>
        <end position="383"/>
    </location>
</feature>
<dbReference type="InterPro" id="IPR000719">
    <property type="entry name" value="Prot_kinase_dom"/>
</dbReference>
<feature type="compositionally biased region" description="Low complexity" evidence="2">
    <location>
        <begin position="478"/>
        <end position="499"/>
    </location>
</feature>
<proteinExistence type="predicted"/>
<evidence type="ECO:0000256" key="1">
    <source>
        <dbReference type="SAM" id="Coils"/>
    </source>
</evidence>
<feature type="compositionally biased region" description="Basic and acidic residues" evidence="2">
    <location>
        <begin position="721"/>
        <end position="744"/>
    </location>
</feature>
<feature type="compositionally biased region" description="Basic and acidic residues" evidence="2">
    <location>
        <begin position="322"/>
        <end position="332"/>
    </location>
</feature>
<dbReference type="PROSITE" id="PS50011">
    <property type="entry name" value="PROTEIN_KINASE_DOM"/>
    <property type="match status" value="1"/>
</dbReference>
<dbReference type="CDD" id="cd00180">
    <property type="entry name" value="PKc"/>
    <property type="match status" value="1"/>
</dbReference>
<feature type="coiled-coil region" evidence="1">
    <location>
        <begin position="138"/>
        <end position="193"/>
    </location>
</feature>
<feature type="compositionally biased region" description="Basic and acidic residues" evidence="2">
    <location>
        <begin position="630"/>
        <end position="639"/>
    </location>
</feature>